<evidence type="ECO:0000313" key="1">
    <source>
        <dbReference type="EMBL" id="GBP22288.1"/>
    </source>
</evidence>
<reference evidence="1 2" key="1">
    <citation type="journal article" date="2019" name="Commun. Biol.">
        <title>The bagworm genome reveals a unique fibroin gene that provides high tensile strength.</title>
        <authorList>
            <person name="Kono N."/>
            <person name="Nakamura H."/>
            <person name="Ohtoshi R."/>
            <person name="Tomita M."/>
            <person name="Numata K."/>
            <person name="Arakawa K."/>
        </authorList>
    </citation>
    <scope>NUCLEOTIDE SEQUENCE [LARGE SCALE GENOMIC DNA]</scope>
</reference>
<accession>A0A4C1U7L8</accession>
<dbReference type="EMBL" id="BGZK01000138">
    <property type="protein sequence ID" value="GBP22288.1"/>
    <property type="molecule type" value="Genomic_DNA"/>
</dbReference>
<gene>
    <name evidence="1" type="ORF">EVAR_22574_1</name>
</gene>
<sequence length="125" mass="12446">MVKNKVVVEGWRCRVRIYSLEVRTGLAGVALDEPDVGGGAEARPGPGAGAGAGAVAGPGAGADARAGVAAAVSGADTTQPGAGADCASAAACVTPNYVLITSYVPRASMHYSRMLAHYIYTIAQL</sequence>
<name>A0A4C1U7L8_EUMVA</name>
<protein>
    <submittedName>
        <fullName evidence="1">Uncharacterized protein</fullName>
    </submittedName>
</protein>
<comment type="caution">
    <text evidence="1">The sequence shown here is derived from an EMBL/GenBank/DDBJ whole genome shotgun (WGS) entry which is preliminary data.</text>
</comment>
<organism evidence="1 2">
    <name type="scientific">Eumeta variegata</name>
    <name type="common">Bagworm moth</name>
    <name type="synonym">Eumeta japonica</name>
    <dbReference type="NCBI Taxonomy" id="151549"/>
    <lineage>
        <taxon>Eukaryota</taxon>
        <taxon>Metazoa</taxon>
        <taxon>Ecdysozoa</taxon>
        <taxon>Arthropoda</taxon>
        <taxon>Hexapoda</taxon>
        <taxon>Insecta</taxon>
        <taxon>Pterygota</taxon>
        <taxon>Neoptera</taxon>
        <taxon>Endopterygota</taxon>
        <taxon>Lepidoptera</taxon>
        <taxon>Glossata</taxon>
        <taxon>Ditrysia</taxon>
        <taxon>Tineoidea</taxon>
        <taxon>Psychidae</taxon>
        <taxon>Oiketicinae</taxon>
        <taxon>Eumeta</taxon>
    </lineage>
</organism>
<keyword evidence="2" id="KW-1185">Reference proteome</keyword>
<dbReference type="AlphaFoldDB" id="A0A4C1U7L8"/>
<proteinExistence type="predicted"/>
<dbReference type="Proteomes" id="UP000299102">
    <property type="component" value="Unassembled WGS sequence"/>
</dbReference>
<evidence type="ECO:0000313" key="2">
    <source>
        <dbReference type="Proteomes" id="UP000299102"/>
    </source>
</evidence>